<reference evidence="1" key="1">
    <citation type="journal article" date="2022" name="Int. J. Mol. Sci.">
        <title>Draft Genome of Tanacetum Coccineum: Genomic Comparison of Closely Related Tanacetum-Family Plants.</title>
        <authorList>
            <person name="Yamashiro T."/>
            <person name="Shiraishi A."/>
            <person name="Nakayama K."/>
            <person name="Satake H."/>
        </authorList>
    </citation>
    <scope>NUCLEOTIDE SEQUENCE</scope>
</reference>
<evidence type="ECO:0000313" key="2">
    <source>
        <dbReference type="Proteomes" id="UP001151760"/>
    </source>
</evidence>
<evidence type="ECO:0000313" key="1">
    <source>
        <dbReference type="EMBL" id="GJS75672.1"/>
    </source>
</evidence>
<dbReference type="EMBL" id="BQNB010010320">
    <property type="protein sequence ID" value="GJS75672.1"/>
    <property type="molecule type" value="Genomic_DNA"/>
</dbReference>
<proteinExistence type="predicted"/>
<dbReference type="Proteomes" id="UP001151760">
    <property type="component" value="Unassembled WGS sequence"/>
</dbReference>
<gene>
    <name evidence="1" type="ORF">Tco_0725553</name>
</gene>
<protein>
    <submittedName>
        <fullName evidence="1">Uncharacterized protein</fullName>
    </submittedName>
</protein>
<reference evidence="1" key="2">
    <citation type="submission" date="2022-01" db="EMBL/GenBank/DDBJ databases">
        <authorList>
            <person name="Yamashiro T."/>
            <person name="Shiraishi A."/>
            <person name="Satake H."/>
            <person name="Nakayama K."/>
        </authorList>
    </citation>
    <scope>NUCLEOTIDE SEQUENCE</scope>
</reference>
<keyword evidence="2" id="KW-1185">Reference proteome</keyword>
<name>A0ABQ4YFN0_9ASTR</name>
<sequence length="161" mass="18315">MSATLSNHIKILAIHEASSECVWLRSVIQHIRELCGISLGQEAPTVVHEDNATCIAQLKDEYIKGDKTKHILPKFFFTHDLQKSGDIIVQKVHSSDNLIDLFTKALPTTTFKKLVHDIRMRRLNELKNGCSSVIRKEWTPPYVDDERLEIVGFGNAWHGVK</sequence>
<comment type="caution">
    <text evidence="1">The sequence shown here is derived from an EMBL/GenBank/DDBJ whole genome shotgun (WGS) entry which is preliminary data.</text>
</comment>
<dbReference type="CDD" id="cd09272">
    <property type="entry name" value="RNase_HI_RT_Ty1"/>
    <property type="match status" value="1"/>
</dbReference>
<organism evidence="1 2">
    <name type="scientific">Tanacetum coccineum</name>
    <dbReference type="NCBI Taxonomy" id="301880"/>
    <lineage>
        <taxon>Eukaryota</taxon>
        <taxon>Viridiplantae</taxon>
        <taxon>Streptophyta</taxon>
        <taxon>Embryophyta</taxon>
        <taxon>Tracheophyta</taxon>
        <taxon>Spermatophyta</taxon>
        <taxon>Magnoliopsida</taxon>
        <taxon>eudicotyledons</taxon>
        <taxon>Gunneridae</taxon>
        <taxon>Pentapetalae</taxon>
        <taxon>asterids</taxon>
        <taxon>campanulids</taxon>
        <taxon>Asterales</taxon>
        <taxon>Asteraceae</taxon>
        <taxon>Asteroideae</taxon>
        <taxon>Anthemideae</taxon>
        <taxon>Anthemidinae</taxon>
        <taxon>Tanacetum</taxon>
    </lineage>
</organism>
<accession>A0ABQ4YFN0</accession>